<dbReference type="RefSeq" id="WP_014425171.1">
    <property type="nucleotide sequence ID" value="NC_017068.1"/>
</dbReference>
<dbReference type="HOGENOM" id="CLU_1874003_0_0_9"/>
<reference evidence="1 2" key="1">
    <citation type="submission" date="2011-10" db="EMBL/GenBank/DDBJ databases">
        <title>Whole genome sequence of Selenomonas ruminantium subsp. lactilytica TAM6421.</title>
        <authorList>
            <person name="Oguchi A."/>
            <person name="Ankai A."/>
            <person name="Kaneko J."/>
            <person name="Yamada-Narita S."/>
            <person name="Fukui S."/>
            <person name="Takahashi M."/>
            <person name="Onodera T."/>
            <person name="Kojima S."/>
            <person name="Fushimi T."/>
            <person name="Abe N."/>
            <person name="Kamio Y."/>
            <person name="Yamazaki S."/>
            <person name="Fujita N."/>
        </authorList>
    </citation>
    <scope>NUCLEOTIDE SEQUENCE [LARGE SCALE GENOMIC DNA]</scope>
    <source>
        <strain evidence="2">NBRC 103574 / TAM6421</strain>
    </source>
</reference>
<dbReference type="KEGG" id="sri:SELR_20330"/>
<dbReference type="PATRIC" id="fig|927704.6.peg.2106"/>
<dbReference type="AlphaFoldDB" id="I0GSK4"/>
<name>I0GSK4_SELRL</name>
<evidence type="ECO:0000313" key="2">
    <source>
        <dbReference type="Proteomes" id="UP000007887"/>
    </source>
</evidence>
<sequence>MRRKSEAGFFLWEALLAGLLLLIMAGSAALYVKAAELKNIAAQQATALYLGRAQISYAQGRLNKEGVLPSELPYQGKEADLGQNGCSYQLRSYCQQEAGGWQLQVEISWEVRGHEEKLVFVRWLAPHSQSKGDNPL</sequence>
<protein>
    <recommendedName>
        <fullName evidence="3">Prepilin-type N-terminal cleavage/methylation domain-containing protein</fullName>
    </recommendedName>
</protein>
<accession>I0GSK4</accession>
<evidence type="ECO:0008006" key="3">
    <source>
        <dbReference type="Google" id="ProtNLM"/>
    </source>
</evidence>
<dbReference type="OrthoDB" id="1667401at2"/>
<organism evidence="1 2">
    <name type="scientific">Selenomonas ruminantium subsp. lactilytica (strain NBRC 103574 / TAM6421)</name>
    <dbReference type="NCBI Taxonomy" id="927704"/>
    <lineage>
        <taxon>Bacteria</taxon>
        <taxon>Bacillati</taxon>
        <taxon>Bacillota</taxon>
        <taxon>Negativicutes</taxon>
        <taxon>Selenomonadales</taxon>
        <taxon>Selenomonadaceae</taxon>
        <taxon>Selenomonas</taxon>
    </lineage>
</organism>
<dbReference type="EMBL" id="AP012292">
    <property type="protein sequence ID" value="BAL83741.1"/>
    <property type="molecule type" value="Genomic_DNA"/>
</dbReference>
<proteinExistence type="predicted"/>
<gene>
    <name evidence="1" type="ordered locus">SELR_20330</name>
</gene>
<dbReference type="Proteomes" id="UP000007887">
    <property type="component" value="Chromosome"/>
</dbReference>
<evidence type="ECO:0000313" key="1">
    <source>
        <dbReference type="EMBL" id="BAL83741.1"/>
    </source>
</evidence>